<proteinExistence type="predicted"/>
<gene>
    <name evidence="2" type="ORF">SAMN05216249_11383</name>
</gene>
<protein>
    <submittedName>
        <fullName evidence="2">Uncharacterized protein</fullName>
    </submittedName>
</protein>
<feature type="transmembrane region" description="Helical" evidence="1">
    <location>
        <begin position="7"/>
        <end position="26"/>
    </location>
</feature>
<sequence>MTKKSIANIIIGLFIIFSLLDCYFVFSNILPVSNIANSLKLYAVITPCIIEANILLRSEDKKIKAISSGIVLFFSIISFYLITCL</sequence>
<keyword evidence="1" id="KW-0472">Membrane</keyword>
<dbReference type="Proteomes" id="UP000198838">
    <property type="component" value="Unassembled WGS sequence"/>
</dbReference>
<keyword evidence="3" id="KW-1185">Reference proteome</keyword>
<keyword evidence="1" id="KW-1133">Transmembrane helix</keyword>
<evidence type="ECO:0000313" key="3">
    <source>
        <dbReference type="Proteomes" id="UP000198838"/>
    </source>
</evidence>
<dbReference type="RefSeq" id="WP_092873096.1">
    <property type="nucleotide sequence ID" value="NZ_FOJY01000013.1"/>
</dbReference>
<name>A0A1I0ZAZ0_9FIRM</name>
<accession>A0A1I0ZAZ0</accession>
<evidence type="ECO:0000256" key="1">
    <source>
        <dbReference type="SAM" id="Phobius"/>
    </source>
</evidence>
<keyword evidence="1" id="KW-0812">Transmembrane</keyword>
<dbReference type="AlphaFoldDB" id="A0A1I0ZAZ0"/>
<feature type="transmembrane region" description="Helical" evidence="1">
    <location>
        <begin position="63"/>
        <end position="82"/>
    </location>
</feature>
<dbReference type="EMBL" id="FOJY01000013">
    <property type="protein sequence ID" value="SFB21730.1"/>
    <property type="molecule type" value="Genomic_DNA"/>
</dbReference>
<reference evidence="2 3" key="1">
    <citation type="submission" date="2016-10" db="EMBL/GenBank/DDBJ databases">
        <authorList>
            <person name="de Groot N.N."/>
        </authorList>
    </citation>
    <scope>NUCLEOTIDE SEQUENCE [LARGE SCALE GENOMIC DNA]</scope>
    <source>
        <strain evidence="2 3">DSM 5522</strain>
    </source>
</reference>
<organism evidence="2 3">
    <name type="scientific">Acetitomaculum ruminis DSM 5522</name>
    <dbReference type="NCBI Taxonomy" id="1120918"/>
    <lineage>
        <taxon>Bacteria</taxon>
        <taxon>Bacillati</taxon>
        <taxon>Bacillota</taxon>
        <taxon>Clostridia</taxon>
        <taxon>Lachnospirales</taxon>
        <taxon>Lachnospiraceae</taxon>
        <taxon>Acetitomaculum</taxon>
    </lineage>
</organism>
<evidence type="ECO:0000313" key="2">
    <source>
        <dbReference type="EMBL" id="SFB21730.1"/>
    </source>
</evidence>